<comment type="caution">
    <text evidence="1">The sequence shown here is derived from an EMBL/GenBank/DDBJ whole genome shotgun (WGS) entry which is preliminary data.</text>
</comment>
<dbReference type="EMBL" id="JANJQO010000021">
    <property type="protein sequence ID" value="KAJ2983664.1"/>
    <property type="molecule type" value="Genomic_DNA"/>
</dbReference>
<gene>
    <name evidence="1" type="ORF">NQ176_g530</name>
</gene>
<organism evidence="1 2">
    <name type="scientific">Zarea fungicola</name>
    <dbReference type="NCBI Taxonomy" id="93591"/>
    <lineage>
        <taxon>Eukaryota</taxon>
        <taxon>Fungi</taxon>
        <taxon>Dikarya</taxon>
        <taxon>Ascomycota</taxon>
        <taxon>Pezizomycotina</taxon>
        <taxon>Sordariomycetes</taxon>
        <taxon>Hypocreomycetidae</taxon>
        <taxon>Hypocreales</taxon>
        <taxon>Cordycipitaceae</taxon>
        <taxon>Zarea</taxon>
    </lineage>
</organism>
<sequence length="193" mass="21465">MPSTHKKEKPWDTDDIDKWKIEQFKPEDNVGGTFAEESSFMTLFPKYREVYLKEAWPLITKALEKKRIAWMTSRRVSSSASRRAMPPSSSFSWKSSPSSPSSFFLRGWEGCDFLRGDDDGGVVAEDADAVVWRGPAGRVGFLIRFPEPSIDRKLCGIVLAVGLGTVAKSVSFGGNRPFSSMTPFASTASVKRK</sequence>
<proteinExistence type="predicted"/>
<evidence type="ECO:0000313" key="1">
    <source>
        <dbReference type="EMBL" id="KAJ2983664.1"/>
    </source>
</evidence>
<reference evidence="1" key="1">
    <citation type="submission" date="2022-08" db="EMBL/GenBank/DDBJ databases">
        <title>Genome Sequence of Lecanicillium fungicola.</title>
        <authorList>
            <person name="Buettner E."/>
        </authorList>
    </citation>
    <scope>NUCLEOTIDE SEQUENCE</scope>
    <source>
        <strain evidence="1">Babe33</strain>
    </source>
</reference>
<dbReference type="Proteomes" id="UP001143910">
    <property type="component" value="Unassembled WGS sequence"/>
</dbReference>
<protein>
    <submittedName>
        <fullName evidence="1">Uncharacterized protein</fullName>
    </submittedName>
</protein>
<name>A0ACC1NZ07_9HYPO</name>
<accession>A0ACC1NZ07</accession>
<keyword evidence="2" id="KW-1185">Reference proteome</keyword>
<evidence type="ECO:0000313" key="2">
    <source>
        <dbReference type="Proteomes" id="UP001143910"/>
    </source>
</evidence>